<dbReference type="CDD" id="cd13671">
    <property type="entry name" value="PBP2_TRAP_SBP_like_3"/>
    <property type="match status" value="1"/>
</dbReference>
<reference evidence="2" key="2">
    <citation type="submission" date="2020-09" db="EMBL/GenBank/DDBJ databases">
        <authorList>
            <person name="Sun Q."/>
            <person name="Kim S."/>
        </authorList>
    </citation>
    <scope>NUCLEOTIDE SEQUENCE</scope>
    <source>
        <strain evidence="2">KCTC 12988</strain>
    </source>
</reference>
<dbReference type="PANTHER" id="PTHR33376">
    <property type="match status" value="1"/>
</dbReference>
<name>A0A918TXZ6_9BACT</name>
<dbReference type="AlphaFoldDB" id="A0A918TXZ6"/>
<dbReference type="Proteomes" id="UP000644507">
    <property type="component" value="Unassembled WGS sequence"/>
</dbReference>
<dbReference type="InterPro" id="IPR038404">
    <property type="entry name" value="TRAP_DctP_sf"/>
</dbReference>
<dbReference type="SUPFAM" id="SSF53850">
    <property type="entry name" value="Periplasmic binding protein-like II"/>
    <property type="match status" value="1"/>
</dbReference>
<protein>
    <submittedName>
        <fullName evidence="2">C4-dicarboxylate ABC transporter substrate-binding protein</fullName>
    </submittedName>
</protein>
<evidence type="ECO:0000313" key="3">
    <source>
        <dbReference type="Proteomes" id="UP000644507"/>
    </source>
</evidence>
<evidence type="ECO:0000313" key="2">
    <source>
        <dbReference type="EMBL" id="GHC66837.1"/>
    </source>
</evidence>
<dbReference type="PANTHER" id="PTHR33376:SF2">
    <property type="entry name" value="DICARBOXYLATE-BINDING PERIPLASMIC PROTEIN"/>
    <property type="match status" value="1"/>
</dbReference>
<dbReference type="NCBIfam" id="NF037995">
    <property type="entry name" value="TRAP_S1"/>
    <property type="match status" value="1"/>
</dbReference>
<dbReference type="PIRSF" id="PIRSF006470">
    <property type="entry name" value="DctB"/>
    <property type="match status" value="1"/>
</dbReference>
<dbReference type="NCBIfam" id="TIGR00787">
    <property type="entry name" value="dctP"/>
    <property type="match status" value="1"/>
</dbReference>
<evidence type="ECO:0000256" key="1">
    <source>
        <dbReference type="ARBA" id="ARBA00022729"/>
    </source>
</evidence>
<dbReference type="InterPro" id="IPR018389">
    <property type="entry name" value="DctP_fam"/>
</dbReference>
<dbReference type="GO" id="GO:0030288">
    <property type="term" value="C:outer membrane-bounded periplasmic space"/>
    <property type="evidence" value="ECO:0007669"/>
    <property type="project" value="InterPro"/>
</dbReference>
<keyword evidence="3" id="KW-1185">Reference proteome</keyword>
<dbReference type="EMBL" id="BMXI01000022">
    <property type="protein sequence ID" value="GHC66837.1"/>
    <property type="molecule type" value="Genomic_DNA"/>
</dbReference>
<dbReference type="GO" id="GO:0055085">
    <property type="term" value="P:transmembrane transport"/>
    <property type="evidence" value="ECO:0007669"/>
    <property type="project" value="InterPro"/>
</dbReference>
<gene>
    <name evidence="2" type="ORF">GCM10007100_38440</name>
</gene>
<reference evidence="2" key="1">
    <citation type="journal article" date="2014" name="Int. J. Syst. Evol. Microbiol.">
        <title>Complete genome sequence of Corynebacterium casei LMG S-19264T (=DSM 44701T), isolated from a smear-ripened cheese.</title>
        <authorList>
            <consortium name="US DOE Joint Genome Institute (JGI-PGF)"/>
            <person name="Walter F."/>
            <person name="Albersmeier A."/>
            <person name="Kalinowski J."/>
            <person name="Ruckert C."/>
        </authorList>
    </citation>
    <scope>NUCLEOTIDE SEQUENCE</scope>
    <source>
        <strain evidence="2">KCTC 12988</strain>
    </source>
</reference>
<dbReference type="Pfam" id="PF03480">
    <property type="entry name" value="DctP"/>
    <property type="match status" value="1"/>
</dbReference>
<keyword evidence="1" id="KW-0732">Signal</keyword>
<comment type="caution">
    <text evidence="2">The sequence shown here is derived from an EMBL/GenBank/DDBJ whole genome shotgun (WGS) entry which is preliminary data.</text>
</comment>
<sequence>MATTLRIAHPLNASHPNNQALEFFAKELAKQSGGKMEALLYPGGQLGSDRECLELLQIGSLDMTVTSAAVLEGFIPEFKIFGLPYLFKDREQRLAALSGQFGQGLLEEGLPYRLRGMAYFDSGSRSFYTKDAPVRTPEDLAGLKVRVLGSPMAIRTVRALGASPTPISWGELYTALQQGVVDAAENNPPSLVTARHYEIAPYFSLDEHSAIPDVVTYSAASWNRLSEQERAWVSESLKAAVAYQHELWAKAEKDALIELQKQGVTIHRPDKAAFIEAVQPLYQDFQATEPKLYRRIEPLRQP</sequence>
<organism evidence="2 3">
    <name type="scientific">Roseibacillus persicicus</name>
    <dbReference type="NCBI Taxonomy" id="454148"/>
    <lineage>
        <taxon>Bacteria</taxon>
        <taxon>Pseudomonadati</taxon>
        <taxon>Verrucomicrobiota</taxon>
        <taxon>Verrucomicrobiia</taxon>
        <taxon>Verrucomicrobiales</taxon>
        <taxon>Verrucomicrobiaceae</taxon>
        <taxon>Roseibacillus</taxon>
    </lineage>
</organism>
<dbReference type="GO" id="GO:0030246">
    <property type="term" value="F:carbohydrate binding"/>
    <property type="evidence" value="ECO:0007669"/>
    <property type="project" value="TreeGrafter"/>
</dbReference>
<accession>A0A918TXZ6</accession>
<dbReference type="InterPro" id="IPR004682">
    <property type="entry name" value="TRAP_DctP"/>
</dbReference>
<dbReference type="Gene3D" id="3.40.190.170">
    <property type="entry name" value="Bacterial extracellular solute-binding protein, family 7"/>
    <property type="match status" value="1"/>
</dbReference>
<proteinExistence type="predicted"/>